<organism evidence="2 3">
    <name type="scientific">Elysia marginata</name>
    <dbReference type="NCBI Taxonomy" id="1093978"/>
    <lineage>
        <taxon>Eukaryota</taxon>
        <taxon>Metazoa</taxon>
        <taxon>Spiralia</taxon>
        <taxon>Lophotrochozoa</taxon>
        <taxon>Mollusca</taxon>
        <taxon>Gastropoda</taxon>
        <taxon>Heterobranchia</taxon>
        <taxon>Euthyneura</taxon>
        <taxon>Panpulmonata</taxon>
        <taxon>Sacoglossa</taxon>
        <taxon>Placobranchoidea</taxon>
        <taxon>Plakobranchidae</taxon>
        <taxon>Elysia</taxon>
    </lineage>
</organism>
<evidence type="ECO:0000256" key="1">
    <source>
        <dbReference type="SAM" id="MobiDB-lite"/>
    </source>
</evidence>
<name>A0AAV4I1E0_9GAST</name>
<feature type="compositionally biased region" description="Basic and acidic residues" evidence="1">
    <location>
        <begin position="23"/>
        <end position="33"/>
    </location>
</feature>
<accession>A0AAV4I1E0</accession>
<keyword evidence="3" id="KW-1185">Reference proteome</keyword>
<sequence>MGSWDERYSYVKTNVKKVKKKQARSESDERDSSYEWNLSSEGEHKQVSRKMFASSLGLSERTLCSWLTKEKPNVVPAVEPEVTNPQTINKPLSEEDKKFLEEWLLAIPTVPSHYCRKQTSYEGKRFIHEGRSQHQLHSDYTQSCHEKGFKAVGWKYFMELSTD</sequence>
<evidence type="ECO:0008006" key="4">
    <source>
        <dbReference type="Google" id="ProtNLM"/>
    </source>
</evidence>
<dbReference type="Proteomes" id="UP000762676">
    <property type="component" value="Unassembled WGS sequence"/>
</dbReference>
<evidence type="ECO:0000313" key="2">
    <source>
        <dbReference type="EMBL" id="GFS03730.1"/>
    </source>
</evidence>
<reference evidence="2 3" key="1">
    <citation type="journal article" date="2021" name="Elife">
        <title>Chloroplast acquisition without the gene transfer in kleptoplastic sea slugs, Plakobranchus ocellatus.</title>
        <authorList>
            <person name="Maeda T."/>
            <person name="Takahashi S."/>
            <person name="Yoshida T."/>
            <person name="Shimamura S."/>
            <person name="Takaki Y."/>
            <person name="Nagai Y."/>
            <person name="Toyoda A."/>
            <person name="Suzuki Y."/>
            <person name="Arimoto A."/>
            <person name="Ishii H."/>
            <person name="Satoh N."/>
            <person name="Nishiyama T."/>
            <person name="Hasebe M."/>
            <person name="Maruyama T."/>
            <person name="Minagawa J."/>
            <person name="Obokata J."/>
            <person name="Shigenobu S."/>
        </authorList>
    </citation>
    <scope>NUCLEOTIDE SEQUENCE [LARGE SCALE GENOMIC DNA]</scope>
</reference>
<comment type="caution">
    <text evidence="2">The sequence shown here is derived from an EMBL/GenBank/DDBJ whole genome shotgun (WGS) entry which is preliminary data.</text>
</comment>
<proteinExistence type="predicted"/>
<evidence type="ECO:0000313" key="3">
    <source>
        <dbReference type="Proteomes" id="UP000762676"/>
    </source>
</evidence>
<dbReference type="EMBL" id="BMAT01005991">
    <property type="protein sequence ID" value="GFS03730.1"/>
    <property type="molecule type" value="Genomic_DNA"/>
</dbReference>
<gene>
    <name evidence="2" type="ORF">ElyMa_002894300</name>
</gene>
<dbReference type="AlphaFoldDB" id="A0AAV4I1E0"/>
<feature type="region of interest" description="Disordered" evidence="1">
    <location>
        <begin position="19"/>
        <end position="44"/>
    </location>
</feature>
<protein>
    <recommendedName>
        <fullName evidence="4">Homeobox domain-containing protein</fullName>
    </recommendedName>
</protein>